<dbReference type="GO" id="GO:0046933">
    <property type="term" value="F:proton-transporting ATP synthase activity, rotational mechanism"/>
    <property type="evidence" value="ECO:0007669"/>
    <property type="project" value="InterPro"/>
</dbReference>
<evidence type="ECO:0000256" key="2">
    <source>
        <dbReference type="ARBA" id="ARBA00007681"/>
    </source>
</evidence>
<dbReference type="EMBL" id="QZKI01000121">
    <property type="protein sequence ID" value="RJP65895.1"/>
    <property type="molecule type" value="Genomic_DNA"/>
</dbReference>
<sequence>MNQQFHKQRQMSITSELLDIVTGFEALKKGH</sequence>
<keyword evidence="3" id="KW-0813">Transport</keyword>
<dbReference type="Gene3D" id="1.10.287.80">
    <property type="entry name" value="ATP synthase, gamma subunit, helix hairpin domain"/>
    <property type="match status" value="1"/>
</dbReference>
<keyword evidence="8" id="KW-0066">ATP synthesis</keyword>
<keyword evidence="6" id="KW-0472">Membrane</keyword>
<gene>
    <name evidence="9" type="ORF">C4532_16845</name>
</gene>
<dbReference type="Proteomes" id="UP000285961">
    <property type="component" value="Unassembled WGS sequence"/>
</dbReference>
<proteinExistence type="inferred from homology"/>
<keyword evidence="5" id="KW-0406">Ion transport</keyword>
<dbReference type="GO" id="GO:0045259">
    <property type="term" value="C:proton-transporting ATP synthase complex"/>
    <property type="evidence" value="ECO:0007669"/>
    <property type="project" value="UniProtKB-KW"/>
</dbReference>
<reference evidence="9" key="2">
    <citation type="submission" date="2018-03" db="EMBL/GenBank/DDBJ databases">
        <authorList>
            <person name="Momper L."/>
        </authorList>
    </citation>
    <scope>NUCLEOTIDE SEQUENCE</scope>
    <source>
        <strain evidence="9">SURF_17</strain>
    </source>
</reference>
<comment type="caution">
    <text evidence="9">The sequence shown here is derived from an EMBL/GenBank/DDBJ whole genome shotgun (WGS) entry which is preliminary data.</text>
</comment>
<evidence type="ECO:0000313" key="9">
    <source>
        <dbReference type="EMBL" id="RJP65895.1"/>
    </source>
</evidence>
<dbReference type="AlphaFoldDB" id="A0A419ERD3"/>
<evidence type="ECO:0000256" key="5">
    <source>
        <dbReference type="ARBA" id="ARBA00023065"/>
    </source>
</evidence>
<evidence type="ECO:0000256" key="7">
    <source>
        <dbReference type="ARBA" id="ARBA00023196"/>
    </source>
</evidence>
<protein>
    <submittedName>
        <fullName evidence="9">Uncharacterized protein</fullName>
    </submittedName>
</protein>
<comment type="subcellular location">
    <subcellularLocation>
        <location evidence="1">Membrane</location>
        <topology evidence="1">Peripheral membrane protein</topology>
    </subcellularLocation>
</comment>
<organism evidence="9">
    <name type="scientific">Candidatus Abyssobacteria bacterium SURF_17</name>
    <dbReference type="NCBI Taxonomy" id="2093361"/>
    <lineage>
        <taxon>Bacteria</taxon>
        <taxon>Pseudomonadati</taxon>
        <taxon>Candidatus Hydrogenedentota</taxon>
        <taxon>Candidatus Abyssobacteria</taxon>
    </lineage>
</organism>
<evidence type="ECO:0000256" key="3">
    <source>
        <dbReference type="ARBA" id="ARBA00022448"/>
    </source>
</evidence>
<keyword evidence="4" id="KW-0375">Hydrogen ion transport</keyword>
<evidence type="ECO:0000256" key="8">
    <source>
        <dbReference type="ARBA" id="ARBA00023310"/>
    </source>
</evidence>
<name>A0A419ERD3_9BACT</name>
<evidence type="ECO:0000256" key="6">
    <source>
        <dbReference type="ARBA" id="ARBA00023136"/>
    </source>
</evidence>
<dbReference type="SUPFAM" id="SSF52943">
    <property type="entry name" value="ATP synthase (F1-ATPase), gamma subunit"/>
    <property type="match status" value="1"/>
</dbReference>
<evidence type="ECO:0000256" key="1">
    <source>
        <dbReference type="ARBA" id="ARBA00004170"/>
    </source>
</evidence>
<dbReference type="InterPro" id="IPR035968">
    <property type="entry name" value="ATP_synth_F1_ATPase_gsu"/>
</dbReference>
<accession>A0A419ERD3</accession>
<comment type="similarity">
    <text evidence="2">Belongs to the ATPase gamma chain family.</text>
</comment>
<evidence type="ECO:0000256" key="4">
    <source>
        <dbReference type="ARBA" id="ARBA00022781"/>
    </source>
</evidence>
<reference evidence="9" key="1">
    <citation type="journal article" date="2017" name="ISME J.">
        <title>Energy and carbon metabolisms in a deep terrestrial subsurface fluid microbial community.</title>
        <authorList>
            <person name="Momper L."/>
            <person name="Jungbluth S.P."/>
            <person name="Lee M.D."/>
            <person name="Amend J.P."/>
        </authorList>
    </citation>
    <scope>NUCLEOTIDE SEQUENCE [LARGE SCALE GENOMIC DNA]</scope>
    <source>
        <strain evidence="9">SURF_17</strain>
    </source>
</reference>
<keyword evidence="7" id="KW-0139">CF(1)</keyword>